<dbReference type="AlphaFoldDB" id="A0ABD5U8U1"/>
<organism evidence="13 14">
    <name type="scientific">Halomarina ordinaria</name>
    <dbReference type="NCBI Taxonomy" id="3033939"/>
    <lineage>
        <taxon>Archaea</taxon>
        <taxon>Methanobacteriati</taxon>
        <taxon>Methanobacteriota</taxon>
        <taxon>Stenosarchaea group</taxon>
        <taxon>Halobacteria</taxon>
        <taxon>Halobacteriales</taxon>
        <taxon>Natronomonadaceae</taxon>
        <taxon>Halomarina</taxon>
    </lineage>
</organism>
<feature type="transmembrane region" description="Helical" evidence="12">
    <location>
        <begin position="277"/>
        <end position="297"/>
    </location>
</feature>
<proteinExistence type="inferred from homology"/>
<comment type="caution">
    <text evidence="13">The sequence shown here is derived from an EMBL/GenBank/DDBJ whole genome shotgun (WGS) entry which is preliminary data.</text>
</comment>
<keyword evidence="4" id="KW-1003">Cell membrane</keyword>
<evidence type="ECO:0000256" key="1">
    <source>
        <dbReference type="ARBA" id="ARBA00004429"/>
    </source>
</evidence>
<evidence type="ECO:0000313" key="14">
    <source>
        <dbReference type="Proteomes" id="UP001596406"/>
    </source>
</evidence>
<keyword evidence="10" id="KW-0406">Ion transport</keyword>
<feature type="transmembrane region" description="Helical" evidence="12">
    <location>
        <begin position="183"/>
        <end position="205"/>
    </location>
</feature>
<sequence length="495" mass="53147">MIRVRWRTSVSYLGTVLKGLTVPLLVSALVSLAYGESVVPLGATAALSLLVGVTLERLERDGLGPRETFLMVALTWLSIALLGALPFFLAGTGVFADPVNALFEGMSGITTTGATVINDFEAHPRGVLFWRQLLQWLGGLGILILAVALLSQLSVGGARLMETESQTTDLTKLAPRITETARLLGGLYAALTAAMTLILLALYAVGAAPGMTPYNAVSHALTTVSTAGFSPEAQSVGAFSPVVQWVVVAFMFVGATNFVLLYYLVRGDPTRLRKSEEFRFYLAVVAGATLLTAGFLALDGTFPGTEETVRHATFQVVSIVTTTGYASTDFNTWSVGARHVLFLGMFMGGMAGSTTCSIKTFRWLVVLKSFRRDLLTAIHPDAIRPVRLGSSVVDEETIRDVYAYVLLSVVIFVALTVFIVVDVGRAGVRMGEFDVMSAAASTFLNIGPAFGPAGPYGSYDVFPTTTKLAMVVLMWVGRIEIIPVLVLFTPRFWRE</sequence>
<protein>
    <submittedName>
        <fullName evidence="13">TrkH family potassium uptake protein</fullName>
    </submittedName>
</protein>
<keyword evidence="5" id="KW-0997">Cell inner membrane</keyword>
<evidence type="ECO:0000256" key="11">
    <source>
        <dbReference type="ARBA" id="ARBA00023136"/>
    </source>
</evidence>
<evidence type="ECO:0000256" key="8">
    <source>
        <dbReference type="ARBA" id="ARBA00022958"/>
    </source>
</evidence>
<evidence type="ECO:0000256" key="9">
    <source>
        <dbReference type="ARBA" id="ARBA00022989"/>
    </source>
</evidence>
<evidence type="ECO:0000256" key="12">
    <source>
        <dbReference type="SAM" id="Phobius"/>
    </source>
</evidence>
<keyword evidence="14" id="KW-1185">Reference proteome</keyword>
<gene>
    <name evidence="13" type="ORF">ACFQHK_01455</name>
</gene>
<dbReference type="InterPro" id="IPR003445">
    <property type="entry name" value="Cat_transpt"/>
</dbReference>
<evidence type="ECO:0000256" key="7">
    <source>
        <dbReference type="ARBA" id="ARBA00022692"/>
    </source>
</evidence>
<comment type="subcellular location">
    <subcellularLocation>
        <location evidence="1">Cell inner membrane</location>
        <topology evidence="1">Multi-pass membrane protein</topology>
    </subcellularLocation>
</comment>
<dbReference type="GO" id="GO:0005886">
    <property type="term" value="C:plasma membrane"/>
    <property type="evidence" value="ECO:0007669"/>
    <property type="project" value="UniProtKB-SubCell"/>
</dbReference>
<accession>A0ABD5U8U1</accession>
<dbReference type="GO" id="GO:0006813">
    <property type="term" value="P:potassium ion transport"/>
    <property type="evidence" value="ECO:0007669"/>
    <property type="project" value="UniProtKB-KW"/>
</dbReference>
<evidence type="ECO:0000256" key="6">
    <source>
        <dbReference type="ARBA" id="ARBA00022538"/>
    </source>
</evidence>
<feature type="transmembrane region" description="Helical" evidence="12">
    <location>
        <begin position="242"/>
        <end position="265"/>
    </location>
</feature>
<dbReference type="Proteomes" id="UP001596406">
    <property type="component" value="Unassembled WGS sequence"/>
</dbReference>
<evidence type="ECO:0000313" key="13">
    <source>
        <dbReference type="EMBL" id="MFC6835172.1"/>
    </source>
</evidence>
<dbReference type="PANTHER" id="PTHR32024">
    <property type="entry name" value="TRK SYSTEM POTASSIUM UPTAKE PROTEIN TRKG-RELATED"/>
    <property type="match status" value="1"/>
</dbReference>
<feature type="transmembrane region" description="Helical" evidence="12">
    <location>
        <begin position="468"/>
        <end position="488"/>
    </location>
</feature>
<dbReference type="PANTHER" id="PTHR32024:SF2">
    <property type="entry name" value="TRK SYSTEM POTASSIUM UPTAKE PROTEIN TRKG-RELATED"/>
    <property type="match status" value="1"/>
</dbReference>
<evidence type="ECO:0000256" key="10">
    <source>
        <dbReference type="ARBA" id="ARBA00023065"/>
    </source>
</evidence>
<feature type="transmembrane region" description="Helical" evidence="12">
    <location>
        <begin position="68"/>
        <end position="89"/>
    </location>
</feature>
<keyword evidence="3" id="KW-0813">Transport</keyword>
<dbReference type="InterPro" id="IPR004772">
    <property type="entry name" value="TrkH"/>
</dbReference>
<feature type="transmembrane region" description="Helical" evidence="12">
    <location>
        <begin position="133"/>
        <end position="151"/>
    </location>
</feature>
<evidence type="ECO:0000256" key="3">
    <source>
        <dbReference type="ARBA" id="ARBA00022448"/>
    </source>
</evidence>
<evidence type="ECO:0000256" key="5">
    <source>
        <dbReference type="ARBA" id="ARBA00022519"/>
    </source>
</evidence>
<comment type="similarity">
    <text evidence="2">Belongs to the TrkH potassium transport family.</text>
</comment>
<keyword evidence="11 12" id="KW-0472">Membrane</keyword>
<dbReference type="RefSeq" id="WP_304446880.1">
    <property type="nucleotide sequence ID" value="NZ_JARRAH010000001.1"/>
</dbReference>
<feature type="transmembrane region" description="Helical" evidence="12">
    <location>
        <begin position="38"/>
        <end position="56"/>
    </location>
</feature>
<name>A0ABD5U8U1_9EURY</name>
<evidence type="ECO:0000256" key="4">
    <source>
        <dbReference type="ARBA" id="ARBA00022475"/>
    </source>
</evidence>
<keyword evidence="7 12" id="KW-0812">Transmembrane</keyword>
<reference evidence="13 14" key="1">
    <citation type="journal article" date="2019" name="Int. J. Syst. Evol. Microbiol.">
        <title>The Global Catalogue of Microorganisms (GCM) 10K type strain sequencing project: providing services to taxonomists for standard genome sequencing and annotation.</title>
        <authorList>
            <consortium name="The Broad Institute Genomics Platform"/>
            <consortium name="The Broad Institute Genome Sequencing Center for Infectious Disease"/>
            <person name="Wu L."/>
            <person name="Ma J."/>
        </authorList>
    </citation>
    <scope>NUCLEOTIDE SEQUENCE [LARGE SCALE GENOMIC DNA]</scope>
    <source>
        <strain evidence="13 14">PSRA2</strain>
    </source>
</reference>
<feature type="transmembrane region" description="Helical" evidence="12">
    <location>
        <begin position="340"/>
        <end position="365"/>
    </location>
</feature>
<feature type="transmembrane region" description="Helical" evidence="12">
    <location>
        <begin position="12"/>
        <end position="32"/>
    </location>
</feature>
<keyword evidence="9 12" id="KW-1133">Transmembrane helix</keyword>
<evidence type="ECO:0000256" key="2">
    <source>
        <dbReference type="ARBA" id="ARBA00009137"/>
    </source>
</evidence>
<dbReference type="PIRSF" id="PIRSF006247">
    <property type="entry name" value="TrkH"/>
    <property type="match status" value="1"/>
</dbReference>
<dbReference type="Pfam" id="PF02386">
    <property type="entry name" value="TrkH"/>
    <property type="match status" value="2"/>
</dbReference>
<keyword evidence="6" id="KW-0633">Potassium transport</keyword>
<dbReference type="EMBL" id="JBHSXM010000001">
    <property type="protein sequence ID" value="MFC6835172.1"/>
    <property type="molecule type" value="Genomic_DNA"/>
</dbReference>
<keyword evidence="8" id="KW-0630">Potassium</keyword>
<feature type="transmembrane region" description="Helical" evidence="12">
    <location>
        <begin position="401"/>
        <end position="421"/>
    </location>
</feature>